<dbReference type="PANTHER" id="PTHR45339">
    <property type="entry name" value="HYBRID SIGNAL TRANSDUCTION HISTIDINE KINASE J"/>
    <property type="match status" value="1"/>
</dbReference>
<dbReference type="Pfam" id="PF18947">
    <property type="entry name" value="HAMP_2"/>
    <property type="match status" value="1"/>
</dbReference>
<evidence type="ECO:0000313" key="5">
    <source>
        <dbReference type="EMBL" id="KAK7448046.1"/>
    </source>
</evidence>
<evidence type="ECO:0000256" key="1">
    <source>
        <dbReference type="ARBA" id="ARBA00022553"/>
    </source>
</evidence>
<keyword evidence="1" id="KW-0597">Phosphoprotein</keyword>
<keyword evidence="6" id="KW-1185">Reference proteome</keyword>
<dbReference type="EC" id="2.7.13.3" evidence="5"/>
<dbReference type="EMBL" id="JBANRG010000039">
    <property type="protein sequence ID" value="KAK7448046.1"/>
    <property type="molecule type" value="Genomic_DNA"/>
</dbReference>
<feature type="domain" description="HAMP" evidence="4">
    <location>
        <begin position="518"/>
        <end position="570"/>
    </location>
</feature>
<dbReference type="SMART" id="SM00304">
    <property type="entry name" value="HAMP"/>
    <property type="match status" value="6"/>
</dbReference>
<gene>
    <name evidence="5" type="primary">NIK1_1</name>
    <name evidence="5" type="ORF">VKT23_013803</name>
</gene>
<feature type="domain" description="HAMP" evidence="4">
    <location>
        <begin position="334"/>
        <end position="386"/>
    </location>
</feature>
<feature type="compositionally biased region" description="Basic and acidic residues" evidence="3">
    <location>
        <begin position="119"/>
        <end position="144"/>
    </location>
</feature>
<feature type="domain" description="HAMP" evidence="4">
    <location>
        <begin position="251"/>
        <end position="294"/>
    </location>
</feature>
<proteinExistence type="predicted"/>
<dbReference type="GO" id="GO:0004673">
    <property type="term" value="F:protein histidine kinase activity"/>
    <property type="evidence" value="ECO:0007669"/>
    <property type="project" value="UniProtKB-EC"/>
</dbReference>
<dbReference type="Gene3D" id="1.20.120.1530">
    <property type="match status" value="2"/>
</dbReference>
<reference evidence="5 6" key="1">
    <citation type="submission" date="2024-01" db="EMBL/GenBank/DDBJ databases">
        <title>A draft genome for the cacao thread blight pathogen Marasmiellus scandens.</title>
        <authorList>
            <person name="Baruah I.K."/>
            <person name="Leung J."/>
            <person name="Bukari Y."/>
            <person name="Amoako-Attah I."/>
            <person name="Meinhardt L.W."/>
            <person name="Bailey B.A."/>
            <person name="Cohen S.P."/>
        </authorList>
    </citation>
    <scope>NUCLEOTIDE SEQUENCE [LARGE SCALE GENOMIC DNA]</scope>
    <source>
        <strain evidence="5 6">GH-19</strain>
    </source>
</reference>
<protein>
    <submittedName>
        <fullName evidence="5">Histidine kinase osmosensor</fullName>
        <ecNumber evidence="5">2.7.13.3</ecNumber>
    </submittedName>
</protein>
<evidence type="ECO:0000256" key="2">
    <source>
        <dbReference type="ARBA" id="ARBA00023012"/>
    </source>
</evidence>
<dbReference type="SUPFAM" id="SSF58104">
    <property type="entry name" value="Methyl-accepting chemotaxis protein (MCP) signaling domain"/>
    <property type="match status" value="1"/>
</dbReference>
<keyword evidence="5" id="KW-0418">Kinase</keyword>
<evidence type="ECO:0000259" key="4">
    <source>
        <dbReference type="PROSITE" id="PS50885"/>
    </source>
</evidence>
<dbReference type="Gene3D" id="1.10.8.500">
    <property type="entry name" value="HAMP domain in histidine kinase"/>
    <property type="match status" value="1"/>
</dbReference>
<comment type="caution">
    <text evidence="5">The sequence shown here is derived from an EMBL/GenBank/DDBJ whole genome shotgun (WGS) entry which is preliminary data.</text>
</comment>
<dbReference type="CDD" id="cd06225">
    <property type="entry name" value="HAMP"/>
    <property type="match status" value="5"/>
</dbReference>
<dbReference type="Proteomes" id="UP001498398">
    <property type="component" value="Unassembled WGS sequence"/>
</dbReference>
<evidence type="ECO:0000256" key="3">
    <source>
        <dbReference type="SAM" id="MobiDB-lite"/>
    </source>
</evidence>
<evidence type="ECO:0000313" key="6">
    <source>
        <dbReference type="Proteomes" id="UP001498398"/>
    </source>
</evidence>
<dbReference type="Pfam" id="PF00672">
    <property type="entry name" value="HAMP"/>
    <property type="match status" value="4"/>
</dbReference>
<dbReference type="InterPro" id="IPR003660">
    <property type="entry name" value="HAMP_dom"/>
</dbReference>
<dbReference type="PANTHER" id="PTHR45339:SF1">
    <property type="entry name" value="HYBRID SIGNAL TRANSDUCTION HISTIDINE KINASE J"/>
    <property type="match status" value="1"/>
</dbReference>
<keyword evidence="5" id="KW-0808">Transferase</keyword>
<name>A0ABR1J1V9_9AGAR</name>
<feature type="domain" description="HAMP" evidence="4">
    <location>
        <begin position="426"/>
        <end position="478"/>
    </location>
</feature>
<sequence length="859" mass="93643">MKTNSALPSESSINATYTPSGYALYSGSCSNDEKFVDWKPFLLHLESILFMYESYVPDEMPLYEGPRNQHTDNIIKCLVNMAKRMQTADMTKEKDRPGENLLGNEVVEMDTAGTRLRDRTVPHRFPRVTDRDRASATATEHDNESSAVEELNLLREQVKEVTRVCQAIADGDLSHKITISTRDPTIITLKCTINSMVERLGQFTREAIDEASDSDKLCAPSTSLNVQGVWKELLDALDRFKADFTQKVRCIGKVTKAVALGDLSRLIDVDAKGELLDLKNTVNGMVIRLRLLAAEVTRVTMEVGSYGKLGGQVNVPDASGIWSELVKNVNTMSSSLTNQVRAIAIVTTAVAKGDLTQKIEIPVEGEMATLKVTVNNMVDQLQVFATEVIGVALNVGTNGSLGGQIHVEGVQGTWAELTGHVNKMASNLTNQVRSISEVAKAVAQGDVTRFIEVDAQGEMLDLKLTINSMVTQLSAIASEVANVSLEAGTKGILGCQAHVPDVQGEWKMVVDNVNSMAMNITNQIRSIAEVTKAVANGDLTRRITIDVKGEFLDLKETVNYMTESLSVFADEVTRVAREVGTEGKLGGQAKVTGVAGTWKALTDNVNVMASNLTMQVRTIAVATIGVAKGDLTRKISSLPFSGEMANIVYTINGMIDRLVVFTVEVKAVTRGIEIESDLPASFESEMGNIEGIWQEIALSVNDMARNLTSQIRHLAQVGSGNESTFNNVQRDQHNNVDNDHRQITDSYNSTTVTVYDNREIGRIVQNIVNNNHYGEGPGHGWTVLTVGVGGIGVGVGSLMASVSCHHNYAEKPQAYEKTEASEVVPCERANALATLVLSMTILPRSFIRFLCYVYEMVIQ</sequence>
<feature type="domain" description="HAMP" evidence="4">
    <location>
        <begin position="610"/>
        <end position="663"/>
    </location>
</feature>
<accession>A0ABR1J1V9</accession>
<feature type="region of interest" description="Disordered" evidence="3">
    <location>
        <begin position="119"/>
        <end position="145"/>
    </location>
</feature>
<feature type="domain" description="HAMP" evidence="4">
    <location>
        <begin position="152"/>
        <end position="205"/>
    </location>
</feature>
<organism evidence="5 6">
    <name type="scientific">Marasmiellus scandens</name>
    <dbReference type="NCBI Taxonomy" id="2682957"/>
    <lineage>
        <taxon>Eukaryota</taxon>
        <taxon>Fungi</taxon>
        <taxon>Dikarya</taxon>
        <taxon>Basidiomycota</taxon>
        <taxon>Agaricomycotina</taxon>
        <taxon>Agaricomycetes</taxon>
        <taxon>Agaricomycetidae</taxon>
        <taxon>Agaricales</taxon>
        <taxon>Marasmiineae</taxon>
        <taxon>Omphalotaceae</taxon>
        <taxon>Marasmiellus</taxon>
    </lineage>
</organism>
<keyword evidence="2" id="KW-0902">Two-component regulatory system</keyword>
<dbReference type="PROSITE" id="PS50885">
    <property type="entry name" value="HAMP"/>
    <property type="match status" value="6"/>
</dbReference>